<dbReference type="STRING" id="5722.A2EKT8"/>
<dbReference type="Pfam" id="PF13306">
    <property type="entry name" value="LRR_5"/>
    <property type="match status" value="3"/>
</dbReference>
<evidence type="ECO:0000313" key="4">
    <source>
        <dbReference type="Proteomes" id="UP000001542"/>
    </source>
</evidence>
<name>A2EKT8_TRIV3</name>
<feature type="transmembrane region" description="Helical" evidence="2">
    <location>
        <begin position="703"/>
        <end position="726"/>
    </location>
</feature>
<keyword evidence="2" id="KW-1133">Transmembrane helix</keyword>
<keyword evidence="4" id="KW-1185">Reference proteome</keyword>
<accession>A2EKT8</accession>
<dbReference type="EMBL" id="DS113416">
    <property type="protein sequence ID" value="EAY06735.1"/>
    <property type="molecule type" value="Genomic_DNA"/>
</dbReference>
<dbReference type="VEuPathDB" id="TrichDB:TVAG_310220"/>
<dbReference type="Gene3D" id="3.80.10.10">
    <property type="entry name" value="Ribonuclease Inhibitor"/>
    <property type="match status" value="3"/>
</dbReference>
<reference evidence="3" key="1">
    <citation type="submission" date="2006-10" db="EMBL/GenBank/DDBJ databases">
        <authorList>
            <person name="Amadeo P."/>
            <person name="Zhao Q."/>
            <person name="Wortman J."/>
            <person name="Fraser-Liggett C."/>
            <person name="Carlton J."/>
        </authorList>
    </citation>
    <scope>NUCLEOTIDE SEQUENCE</scope>
    <source>
        <strain evidence="3">G3</strain>
    </source>
</reference>
<dbReference type="InParanoid" id="A2EKT8"/>
<evidence type="ECO:0000256" key="1">
    <source>
        <dbReference type="SAM" id="MobiDB-lite"/>
    </source>
</evidence>
<evidence type="ECO:0000256" key="2">
    <source>
        <dbReference type="SAM" id="Phobius"/>
    </source>
</evidence>
<gene>
    <name evidence="3" type="ORF">TVAG_310220</name>
</gene>
<dbReference type="InterPro" id="IPR053139">
    <property type="entry name" value="Surface_bspA-like"/>
</dbReference>
<dbReference type="PANTHER" id="PTHR45661">
    <property type="entry name" value="SURFACE ANTIGEN"/>
    <property type="match status" value="1"/>
</dbReference>
<dbReference type="OrthoDB" id="2013775at2759"/>
<feature type="region of interest" description="Disordered" evidence="1">
    <location>
        <begin position="632"/>
        <end position="674"/>
    </location>
</feature>
<dbReference type="Proteomes" id="UP000001542">
    <property type="component" value="Unassembled WGS sequence"/>
</dbReference>
<keyword evidence="2" id="KW-0472">Membrane</keyword>
<dbReference type="RefSeq" id="XP_001318958.1">
    <property type="nucleotide sequence ID" value="XM_001318923.1"/>
</dbReference>
<dbReference type="KEGG" id="tva:4764616"/>
<organism evidence="3 4">
    <name type="scientific">Trichomonas vaginalis (strain ATCC PRA-98 / G3)</name>
    <dbReference type="NCBI Taxonomy" id="412133"/>
    <lineage>
        <taxon>Eukaryota</taxon>
        <taxon>Metamonada</taxon>
        <taxon>Parabasalia</taxon>
        <taxon>Trichomonadida</taxon>
        <taxon>Trichomonadidae</taxon>
        <taxon>Trichomonas</taxon>
    </lineage>
</organism>
<dbReference type="InterPro" id="IPR032675">
    <property type="entry name" value="LRR_dom_sf"/>
</dbReference>
<dbReference type="SUPFAM" id="SSF52058">
    <property type="entry name" value="L domain-like"/>
    <property type="match status" value="3"/>
</dbReference>
<dbReference type="AlphaFoldDB" id="A2EKT8"/>
<proteinExistence type="predicted"/>
<keyword evidence="2" id="KW-0812">Transmembrane</keyword>
<dbReference type="PANTHER" id="PTHR45661:SF3">
    <property type="entry name" value="IG-LIKE DOMAIN-CONTAINING PROTEIN"/>
    <property type="match status" value="1"/>
</dbReference>
<dbReference type="VEuPathDB" id="TrichDB:TVAGG3_0865220"/>
<dbReference type="InterPro" id="IPR026906">
    <property type="entry name" value="LRR_5"/>
</dbReference>
<dbReference type="SMR" id="A2EKT8"/>
<feature type="compositionally biased region" description="Polar residues" evidence="1">
    <location>
        <begin position="632"/>
        <end position="643"/>
    </location>
</feature>
<reference evidence="3" key="2">
    <citation type="journal article" date="2007" name="Science">
        <title>Draft genome sequence of the sexually transmitted pathogen Trichomonas vaginalis.</title>
        <authorList>
            <person name="Carlton J.M."/>
            <person name="Hirt R.P."/>
            <person name="Silva J.C."/>
            <person name="Delcher A.L."/>
            <person name="Schatz M."/>
            <person name="Zhao Q."/>
            <person name="Wortman J.R."/>
            <person name="Bidwell S.L."/>
            <person name="Alsmark U.C.M."/>
            <person name="Besteiro S."/>
            <person name="Sicheritz-Ponten T."/>
            <person name="Noel C.J."/>
            <person name="Dacks J.B."/>
            <person name="Foster P.G."/>
            <person name="Simillion C."/>
            <person name="Van de Peer Y."/>
            <person name="Miranda-Saavedra D."/>
            <person name="Barton G.J."/>
            <person name="Westrop G.D."/>
            <person name="Mueller S."/>
            <person name="Dessi D."/>
            <person name="Fiori P.L."/>
            <person name="Ren Q."/>
            <person name="Paulsen I."/>
            <person name="Zhang H."/>
            <person name="Bastida-Corcuera F.D."/>
            <person name="Simoes-Barbosa A."/>
            <person name="Brown M.T."/>
            <person name="Hayes R.D."/>
            <person name="Mukherjee M."/>
            <person name="Okumura C.Y."/>
            <person name="Schneider R."/>
            <person name="Smith A.J."/>
            <person name="Vanacova S."/>
            <person name="Villalvazo M."/>
            <person name="Haas B.J."/>
            <person name="Pertea M."/>
            <person name="Feldblyum T.V."/>
            <person name="Utterback T.R."/>
            <person name="Shu C.L."/>
            <person name="Osoegawa K."/>
            <person name="de Jong P.J."/>
            <person name="Hrdy I."/>
            <person name="Horvathova L."/>
            <person name="Zubacova Z."/>
            <person name="Dolezal P."/>
            <person name="Malik S.B."/>
            <person name="Logsdon J.M. Jr."/>
            <person name="Henze K."/>
            <person name="Gupta A."/>
            <person name="Wang C.C."/>
            <person name="Dunne R.L."/>
            <person name="Upcroft J.A."/>
            <person name="Upcroft P."/>
            <person name="White O."/>
            <person name="Salzberg S.L."/>
            <person name="Tang P."/>
            <person name="Chiu C.-H."/>
            <person name="Lee Y.-S."/>
            <person name="Embley T.M."/>
            <person name="Coombs G.H."/>
            <person name="Mottram J.C."/>
            <person name="Tachezy J."/>
            <person name="Fraser-Liggett C.M."/>
            <person name="Johnson P.J."/>
        </authorList>
    </citation>
    <scope>NUCLEOTIDE SEQUENCE [LARGE SCALE GENOMIC DNA]</scope>
    <source>
        <strain evidence="3">G3</strain>
    </source>
</reference>
<evidence type="ECO:0000313" key="3">
    <source>
        <dbReference type="EMBL" id="EAY06735.1"/>
    </source>
</evidence>
<protein>
    <submittedName>
        <fullName evidence="3">Surface antigen BspA-like</fullName>
    </submittedName>
</protein>
<sequence>MLLFIFTIYKIDEDFEVGKNYTIGISNPLEKYNISFNAENEENMKIIDLSITSPDLFREIRIGDKVIFKNCSIPIRSISELSLRNIKIPIMIFPTSLTTLSSYFAADSFIDNIDLSKTNVDIIPNYAFADTKYTKEIGLPKISKLISEFAFLNCVKLSKISIPHDCDIDSANSGFYNCSELKTADLSHAKISKIPRFLFANCFSLENVILPEVQQVSEFAFLNTKVSAEPLQRIKNFDDYAFAGILSHFEITLRLQRIPKGLLMDCENLQKVSFSKSVEVIEDFAFKNCISLRIIEVPENSELQSIGIESFQNTKALEEVSLLNMKVNMIYDKAFMGSGIKSFTPSNFLNEISDYAFSNSSIEIFIGKPELTRLHPGCFMGSSLSAVDLRSSKKILQLPAMAFKDCLSLELVYLPANDLILGASIFENCISLASMVFAKSVSFESKTFYNCTNLQFVLFSEIKGMTSRFGYHFAYCSKIRIIGGVNSEVSPSEPMINFTAINFHVIKDYSFMNCTTIKTVILGPQRELGDYLFWGCSSLNSVDLSKTAIQRISTGMFLGCTNLKFLYLPPGFQSFAQFSLHGVDKILFWYCGRNDLTFEYNALDGLTEYEFFASNNVKLNVSTPNKIERCWDQQTPSYNNPTRSPKIITDNGRSNPPEVHKYTPRQTEKVTPNNYSASIPRVKSGFGPSLYQGRKKPVVVTKITIIIISLFFVCAFLPSICIAIRICKNRRIEHIKDQNDEKSLVNNSYFDYKAEID</sequence>